<dbReference type="PANTHER" id="PTHR43280:SF32">
    <property type="entry name" value="TRANSCRIPTIONAL REGULATORY PROTEIN"/>
    <property type="match status" value="1"/>
</dbReference>
<evidence type="ECO:0000313" key="3">
    <source>
        <dbReference type="EMBL" id="REI40547.1"/>
    </source>
</evidence>
<name>A0ABX9KFS8_9FUSO</name>
<comment type="caution">
    <text evidence="3">The sequence shown here is derived from an EMBL/GenBank/DDBJ whole genome shotgun (WGS) entry which is preliminary data.</text>
</comment>
<dbReference type="InterPro" id="IPR037923">
    <property type="entry name" value="HTH-like"/>
</dbReference>
<feature type="domain" description="HTH araC/xylS-type" evidence="2">
    <location>
        <begin position="210"/>
        <end position="284"/>
    </location>
</feature>
<dbReference type="PROSITE" id="PS01124">
    <property type="entry name" value="HTH_ARAC_FAMILY_2"/>
    <property type="match status" value="1"/>
</dbReference>
<dbReference type="InterPro" id="IPR018060">
    <property type="entry name" value="HTH_AraC"/>
</dbReference>
<keyword evidence="1" id="KW-0238">DNA-binding</keyword>
<sequence length="290" mass="34141">MNKENIRKIKFKNTLKIEFEVMEISNVFKRFQDGNLEFDIGKFHRPQFNMILLVENDSAKHFVDFKTYDVKKGDILLVGENYVHAFSRNQKLKGTAIIFTSNFIEINEIGMNSLKKLFNMHLINESGKDRTIKELFKILKCEYKGDKVNSIILYRYLLGSILTKLDILVDENKLIKDENKNTKIMLTLDGLIEKFNYQCRDSIEYTKGTGYSYKQLNIICKSVTGYTLKSYIDNMVILEMKRQIVANDMSLKEMCIFFNFDEETNLVKYFKRNVGTSPKKFKDQYQNFHG</sequence>
<dbReference type="SUPFAM" id="SSF51215">
    <property type="entry name" value="Regulatory protein AraC"/>
    <property type="match status" value="1"/>
</dbReference>
<reference evidence="3 4" key="1">
    <citation type="submission" date="2018-08" db="EMBL/GenBank/DDBJ databases">
        <title>Draft genome sequence of Psychrilyobacter sp. strain SD5 isolated from Black Sea water.</title>
        <authorList>
            <person name="Yadav S."/>
            <person name="Villanueva L."/>
            <person name="Damste J.S.S."/>
        </authorList>
    </citation>
    <scope>NUCLEOTIDE SEQUENCE [LARGE SCALE GENOMIC DNA]</scope>
    <source>
        <strain evidence="3 4">SD5</strain>
    </source>
</reference>
<dbReference type="RefSeq" id="WP_114642792.1">
    <property type="nucleotide sequence ID" value="NZ_JAACIO010000019.1"/>
</dbReference>
<evidence type="ECO:0000313" key="4">
    <source>
        <dbReference type="Proteomes" id="UP000263486"/>
    </source>
</evidence>
<dbReference type="Gene3D" id="1.10.10.60">
    <property type="entry name" value="Homeodomain-like"/>
    <property type="match status" value="1"/>
</dbReference>
<gene>
    <name evidence="3" type="ORF">DYH56_10330</name>
</gene>
<protein>
    <submittedName>
        <fullName evidence="3">Helix-turn-helix domain-containing protein</fullName>
    </submittedName>
</protein>
<dbReference type="Pfam" id="PF12833">
    <property type="entry name" value="HTH_18"/>
    <property type="match status" value="1"/>
</dbReference>
<evidence type="ECO:0000259" key="2">
    <source>
        <dbReference type="PROSITE" id="PS01124"/>
    </source>
</evidence>
<evidence type="ECO:0000256" key="1">
    <source>
        <dbReference type="ARBA" id="ARBA00023125"/>
    </source>
</evidence>
<dbReference type="SMART" id="SM00342">
    <property type="entry name" value="HTH_ARAC"/>
    <property type="match status" value="1"/>
</dbReference>
<proteinExistence type="predicted"/>
<organism evidence="3 4">
    <name type="scientific">Psychrilyobacter piezotolerans</name>
    <dbReference type="NCBI Taxonomy" id="2293438"/>
    <lineage>
        <taxon>Bacteria</taxon>
        <taxon>Fusobacteriati</taxon>
        <taxon>Fusobacteriota</taxon>
        <taxon>Fusobacteriia</taxon>
        <taxon>Fusobacteriales</taxon>
        <taxon>Fusobacteriaceae</taxon>
        <taxon>Psychrilyobacter</taxon>
    </lineage>
</organism>
<dbReference type="Proteomes" id="UP000263486">
    <property type="component" value="Unassembled WGS sequence"/>
</dbReference>
<accession>A0ABX9KFS8</accession>
<dbReference type="PANTHER" id="PTHR43280">
    <property type="entry name" value="ARAC-FAMILY TRANSCRIPTIONAL REGULATOR"/>
    <property type="match status" value="1"/>
</dbReference>
<keyword evidence="4" id="KW-1185">Reference proteome</keyword>
<dbReference type="EMBL" id="QUAJ01000018">
    <property type="protein sequence ID" value="REI40547.1"/>
    <property type="molecule type" value="Genomic_DNA"/>
</dbReference>